<gene>
    <name evidence="1" type="ORF">I4F81_002315</name>
</gene>
<accession>A0ACC3BPQ2</accession>
<keyword evidence="2" id="KW-1185">Reference proteome</keyword>
<proteinExistence type="predicted"/>
<evidence type="ECO:0000313" key="2">
    <source>
        <dbReference type="Proteomes" id="UP000798662"/>
    </source>
</evidence>
<organism evidence="1 2">
    <name type="scientific">Pyropia yezoensis</name>
    <name type="common">Susabi-nori</name>
    <name type="synonym">Porphyra yezoensis</name>
    <dbReference type="NCBI Taxonomy" id="2788"/>
    <lineage>
        <taxon>Eukaryota</taxon>
        <taxon>Rhodophyta</taxon>
        <taxon>Bangiophyceae</taxon>
        <taxon>Bangiales</taxon>
        <taxon>Bangiaceae</taxon>
        <taxon>Pyropia</taxon>
    </lineage>
</organism>
<protein>
    <submittedName>
        <fullName evidence="1">Uncharacterized protein</fullName>
    </submittedName>
</protein>
<evidence type="ECO:0000313" key="1">
    <source>
        <dbReference type="EMBL" id="KAK1859721.1"/>
    </source>
</evidence>
<reference evidence="1" key="1">
    <citation type="submission" date="2019-11" db="EMBL/GenBank/DDBJ databases">
        <title>Nori genome reveals adaptations in red seaweeds to the harsh intertidal environment.</title>
        <authorList>
            <person name="Wang D."/>
            <person name="Mao Y."/>
        </authorList>
    </citation>
    <scope>NUCLEOTIDE SEQUENCE</scope>
    <source>
        <tissue evidence="1">Gametophyte</tissue>
    </source>
</reference>
<dbReference type="EMBL" id="CM020618">
    <property type="protein sequence ID" value="KAK1859721.1"/>
    <property type="molecule type" value="Genomic_DNA"/>
</dbReference>
<comment type="caution">
    <text evidence="1">The sequence shown here is derived from an EMBL/GenBank/DDBJ whole genome shotgun (WGS) entry which is preliminary data.</text>
</comment>
<dbReference type="Proteomes" id="UP000798662">
    <property type="component" value="Chromosome 1"/>
</dbReference>
<sequence>MAQQARPASVAALPLAGAPATPGRPPSSAPLAVPAAGGVPPGGGPAAAAAAATAASAAATAAATAALRASAANVAAGAAAASRAAAAAAATPRSSAGPPPPPVPVRPLPQQQQTVIGVDVRVPAGVLDDGAALFTRVPLQLHELTGVRPAPAPPPTLVQPRLPAGGGGGTPSTMSVVSMAPSSNFQNSATSLAACGLPARLTEEALESVIDRAKGMSIGTGLPPEEGARHVTVWHKVEGRKIAGNAAPLRRNLYRYLERHPECEVYLEQDKLLDANGGVDPVTGESLTTFHEEHVPIWHTLEARKVTGNAAPLKKNLAAYLAKHKHCEVDPFGEPTHHVRLGSGGPCADVDGVVSGGPAGVATGDEVVGVAGGGGVRSGAGDSGMRPNLLIAPSAQSEEMALANAKNSAPGGFGRVGGGGLLGGSGGIMSGSGGDGGHLRDDLMLSGAGVGSFGGGAMSVTLGNTPGEMAMLLGGGHTPVGCSIDLDHAVGGGEAGMDFSPSNFLSLYASPSERMLTLMQHPK</sequence>
<name>A0ACC3BPQ2_PYRYE</name>